<feature type="non-terminal residue" evidence="5">
    <location>
        <position position="1"/>
    </location>
</feature>
<keyword evidence="4" id="KW-1185">Reference proteome</keyword>
<dbReference type="Gene3D" id="3.30.710.10">
    <property type="entry name" value="Potassium Channel Kv1.1, Chain A"/>
    <property type="match status" value="1"/>
</dbReference>
<name>A0ABM1ISW1_POLDO</name>
<sequence length="549" mass="64170">SFINILYLIKIRDAEQLTYDSRYDADSVISDSSDSSDSEECNYTIKLILQDNFYYATKDNLIKKSIYFERLFSPQYSKKPIKKHIINYDIDQWTFKNFIYWINEENREYSNRGIGNLLKPSMQRYLGKNVKDILHFLDVAALFMVDELIEDITDIIVLNWLNSKDIIDIWCFAKDLAIQPLTDICLSVCLDCFMDLPINDLIELPVNYIKELIQNNNIRSTQDHLNYVLQEWKSNNMDSMYNIEIDIAKTRKIEWTHYIIGIEEEISGRTKKYICRWKNDHFTRLGNLKRFKANEKDLEGYRIAGRGFSIYLGGGEFGIGSGQFNETIFRYCLIAKKWYYFSSILFPTRHMVFGFIDNTLIVAGGVSRHRIKIPKVQMLNIHTGQWRRSTNIPECFSTVPPHTFVNKKLFLLQTDLNIFDYKHETWKIISLNNITHPRPFCLEFGIIIFVIKNNETILHKIGNVQSTLCKRCIKLYKDHTVTVVRVMNHECLLEEKMIPDIGAISILCKVCKCRDPFFRGNKLAGLTLSPRDGIFCTINPSTLHCSIPT</sequence>
<evidence type="ECO:0000256" key="1">
    <source>
        <dbReference type="ARBA" id="ARBA00022441"/>
    </source>
</evidence>
<proteinExistence type="predicted"/>
<organism evidence="4 5">
    <name type="scientific">Polistes dominula</name>
    <name type="common">European paper wasp</name>
    <name type="synonym">Vespa dominula</name>
    <dbReference type="NCBI Taxonomy" id="743375"/>
    <lineage>
        <taxon>Eukaryota</taxon>
        <taxon>Metazoa</taxon>
        <taxon>Ecdysozoa</taxon>
        <taxon>Arthropoda</taxon>
        <taxon>Hexapoda</taxon>
        <taxon>Insecta</taxon>
        <taxon>Pterygota</taxon>
        <taxon>Neoptera</taxon>
        <taxon>Endopterygota</taxon>
        <taxon>Hymenoptera</taxon>
        <taxon>Apocrita</taxon>
        <taxon>Aculeata</taxon>
        <taxon>Vespoidea</taxon>
        <taxon>Vespidae</taxon>
        <taxon>Polistinae</taxon>
        <taxon>Polistini</taxon>
        <taxon>Polistes</taxon>
    </lineage>
</organism>
<evidence type="ECO:0000259" key="3">
    <source>
        <dbReference type="PROSITE" id="PS50097"/>
    </source>
</evidence>
<keyword evidence="2" id="KW-0677">Repeat</keyword>
<accession>A0ABM1ISW1</accession>
<dbReference type="Gene3D" id="2.120.10.80">
    <property type="entry name" value="Kelch-type beta propeller"/>
    <property type="match status" value="1"/>
</dbReference>
<dbReference type="InterPro" id="IPR015915">
    <property type="entry name" value="Kelch-typ_b-propeller"/>
</dbReference>
<feature type="domain" description="BTB" evidence="3">
    <location>
        <begin position="41"/>
        <end position="111"/>
    </location>
</feature>
<evidence type="ECO:0000313" key="4">
    <source>
        <dbReference type="Proteomes" id="UP000694924"/>
    </source>
</evidence>
<protein>
    <submittedName>
        <fullName evidence="5">Uncharacterized protein LOC107070019</fullName>
    </submittedName>
</protein>
<dbReference type="SUPFAM" id="SSF54695">
    <property type="entry name" value="POZ domain"/>
    <property type="match status" value="1"/>
</dbReference>
<evidence type="ECO:0000256" key="2">
    <source>
        <dbReference type="ARBA" id="ARBA00022737"/>
    </source>
</evidence>
<dbReference type="RefSeq" id="XP_015183298.1">
    <property type="nucleotide sequence ID" value="XM_015327812.1"/>
</dbReference>
<dbReference type="GeneID" id="107070019"/>
<gene>
    <name evidence="5" type="primary">LOC107070019</name>
</gene>
<dbReference type="PROSITE" id="PS50097">
    <property type="entry name" value="BTB"/>
    <property type="match status" value="1"/>
</dbReference>
<dbReference type="SUPFAM" id="SSF117281">
    <property type="entry name" value="Kelch motif"/>
    <property type="match status" value="1"/>
</dbReference>
<keyword evidence="1" id="KW-0880">Kelch repeat</keyword>
<dbReference type="Proteomes" id="UP000694924">
    <property type="component" value="Unplaced"/>
</dbReference>
<evidence type="ECO:0000313" key="5">
    <source>
        <dbReference type="RefSeq" id="XP_015183298.1"/>
    </source>
</evidence>
<dbReference type="InterPro" id="IPR011333">
    <property type="entry name" value="SKP1/BTB/POZ_sf"/>
</dbReference>
<reference evidence="5" key="1">
    <citation type="submission" date="2025-08" db="UniProtKB">
        <authorList>
            <consortium name="RefSeq"/>
        </authorList>
    </citation>
    <scope>IDENTIFICATION</scope>
    <source>
        <tissue evidence="5">Whole body</tissue>
    </source>
</reference>
<dbReference type="InterPro" id="IPR000210">
    <property type="entry name" value="BTB/POZ_dom"/>
</dbReference>